<dbReference type="Pfam" id="PF02042">
    <property type="entry name" value="RWP-RK"/>
    <property type="match status" value="1"/>
</dbReference>
<evidence type="ECO:0000313" key="10">
    <source>
        <dbReference type="EnsemblProtists" id="EKX35142"/>
    </source>
</evidence>
<evidence type="ECO:0000256" key="5">
    <source>
        <dbReference type="ARBA" id="ARBA00023163"/>
    </source>
</evidence>
<dbReference type="HOGENOM" id="CLU_1006267_0_0_1"/>
<keyword evidence="11" id="KW-1185">Reference proteome</keyword>
<keyword evidence="6" id="KW-0539">Nucleus</keyword>
<evidence type="ECO:0000256" key="7">
    <source>
        <dbReference type="SAM" id="MobiDB-lite"/>
    </source>
</evidence>
<dbReference type="RefSeq" id="XP_005822122.1">
    <property type="nucleotide sequence ID" value="XM_005822065.1"/>
</dbReference>
<proteinExistence type="predicted"/>
<dbReference type="EnsemblProtists" id="EKX35142">
    <property type="protein sequence ID" value="EKX35142"/>
    <property type="gene ID" value="GUITHDRAFT_118689"/>
</dbReference>
<keyword evidence="3" id="KW-0175">Coiled coil</keyword>
<dbReference type="GO" id="GO:0003700">
    <property type="term" value="F:DNA-binding transcription factor activity"/>
    <property type="evidence" value="ECO:0007669"/>
    <property type="project" value="InterPro"/>
</dbReference>
<dbReference type="AlphaFoldDB" id="L1IGB9"/>
<dbReference type="EMBL" id="JH993096">
    <property type="protein sequence ID" value="EKX35142.1"/>
    <property type="molecule type" value="Genomic_DNA"/>
</dbReference>
<evidence type="ECO:0000256" key="6">
    <source>
        <dbReference type="ARBA" id="ARBA00023242"/>
    </source>
</evidence>
<evidence type="ECO:0000256" key="3">
    <source>
        <dbReference type="ARBA" id="ARBA00023054"/>
    </source>
</evidence>
<dbReference type="GeneID" id="17291856"/>
<protein>
    <recommendedName>
        <fullName evidence="8">RWP-RK domain-containing protein</fullName>
    </recommendedName>
</protein>
<keyword evidence="4" id="KW-0238">DNA-binding</keyword>
<keyword evidence="2" id="KW-0805">Transcription regulation</keyword>
<dbReference type="Proteomes" id="UP000011087">
    <property type="component" value="Unassembled WGS sequence"/>
</dbReference>
<reference evidence="11" key="2">
    <citation type="submission" date="2012-11" db="EMBL/GenBank/DDBJ databases">
        <authorList>
            <person name="Kuo A."/>
            <person name="Curtis B.A."/>
            <person name="Tanifuji G."/>
            <person name="Burki F."/>
            <person name="Gruber A."/>
            <person name="Irimia M."/>
            <person name="Maruyama S."/>
            <person name="Arias M.C."/>
            <person name="Ball S.G."/>
            <person name="Gile G.H."/>
            <person name="Hirakawa Y."/>
            <person name="Hopkins J.F."/>
            <person name="Rensing S.A."/>
            <person name="Schmutz J."/>
            <person name="Symeonidi A."/>
            <person name="Elias M."/>
            <person name="Eveleigh R.J."/>
            <person name="Herman E.K."/>
            <person name="Klute M.J."/>
            <person name="Nakayama T."/>
            <person name="Obornik M."/>
            <person name="Reyes-Prieto A."/>
            <person name="Armbrust E.V."/>
            <person name="Aves S.J."/>
            <person name="Beiko R.G."/>
            <person name="Coutinho P."/>
            <person name="Dacks J.B."/>
            <person name="Durnford D.G."/>
            <person name="Fast N.M."/>
            <person name="Green B.R."/>
            <person name="Grisdale C."/>
            <person name="Hempe F."/>
            <person name="Henrissat B."/>
            <person name="Hoppner M.P."/>
            <person name="Ishida K.-I."/>
            <person name="Kim E."/>
            <person name="Koreny L."/>
            <person name="Kroth P.G."/>
            <person name="Liu Y."/>
            <person name="Malik S.-B."/>
            <person name="Maier U.G."/>
            <person name="McRose D."/>
            <person name="Mock T."/>
            <person name="Neilson J.A."/>
            <person name="Onodera N.T."/>
            <person name="Poole A.M."/>
            <person name="Pritham E.J."/>
            <person name="Richards T.A."/>
            <person name="Rocap G."/>
            <person name="Roy S.W."/>
            <person name="Sarai C."/>
            <person name="Schaack S."/>
            <person name="Shirato S."/>
            <person name="Slamovits C.H."/>
            <person name="Spencer D.F."/>
            <person name="Suzuki S."/>
            <person name="Worden A.Z."/>
            <person name="Zauner S."/>
            <person name="Barry K."/>
            <person name="Bell C."/>
            <person name="Bharti A.K."/>
            <person name="Crow J.A."/>
            <person name="Grimwood J."/>
            <person name="Kramer R."/>
            <person name="Lindquist E."/>
            <person name="Lucas S."/>
            <person name="Salamov A."/>
            <person name="McFadden G.I."/>
            <person name="Lane C.E."/>
            <person name="Keeling P.J."/>
            <person name="Gray M.W."/>
            <person name="Grigoriev I.V."/>
            <person name="Archibald J.M."/>
        </authorList>
    </citation>
    <scope>NUCLEOTIDE SEQUENCE</scope>
    <source>
        <strain evidence="11">CCMP2712</strain>
    </source>
</reference>
<feature type="region of interest" description="Disordered" evidence="7">
    <location>
        <begin position="68"/>
        <end position="149"/>
    </location>
</feature>
<reference evidence="9 11" key="1">
    <citation type="journal article" date="2012" name="Nature">
        <title>Algal genomes reveal evolutionary mosaicism and the fate of nucleomorphs.</title>
        <authorList>
            <consortium name="DOE Joint Genome Institute"/>
            <person name="Curtis B.A."/>
            <person name="Tanifuji G."/>
            <person name="Burki F."/>
            <person name="Gruber A."/>
            <person name="Irimia M."/>
            <person name="Maruyama S."/>
            <person name="Arias M.C."/>
            <person name="Ball S.G."/>
            <person name="Gile G.H."/>
            <person name="Hirakawa Y."/>
            <person name="Hopkins J.F."/>
            <person name="Kuo A."/>
            <person name="Rensing S.A."/>
            <person name="Schmutz J."/>
            <person name="Symeonidi A."/>
            <person name="Elias M."/>
            <person name="Eveleigh R.J."/>
            <person name="Herman E.K."/>
            <person name="Klute M.J."/>
            <person name="Nakayama T."/>
            <person name="Obornik M."/>
            <person name="Reyes-Prieto A."/>
            <person name="Armbrust E.V."/>
            <person name="Aves S.J."/>
            <person name="Beiko R.G."/>
            <person name="Coutinho P."/>
            <person name="Dacks J.B."/>
            <person name="Durnford D.G."/>
            <person name="Fast N.M."/>
            <person name="Green B.R."/>
            <person name="Grisdale C.J."/>
            <person name="Hempel F."/>
            <person name="Henrissat B."/>
            <person name="Hoppner M.P."/>
            <person name="Ishida K."/>
            <person name="Kim E."/>
            <person name="Koreny L."/>
            <person name="Kroth P.G."/>
            <person name="Liu Y."/>
            <person name="Malik S.B."/>
            <person name="Maier U.G."/>
            <person name="McRose D."/>
            <person name="Mock T."/>
            <person name="Neilson J.A."/>
            <person name="Onodera N.T."/>
            <person name="Poole A.M."/>
            <person name="Pritham E.J."/>
            <person name="Richards T.A."/>
            <person name="Rocap G."/>
            <person name="Roy S.W."/>
            <person name="Sarai C."/>
            <person name="Schaack S."/>
            <person name="Shirato S."/>
            <person name="Slamovits C.H."/>
            <person name="Spencer D.F."/>
            <person name="Suzuki S."/>
            <person name="Worden A.Z."/>
            <person name="Zauner S."/>
            <person name="Barry K."/>
            <person name="Bell C."/>
            <person name="Bharti A.K."/>
            <person name="Crow J.A."/>
            <person name="Grimwood J."/>
            <person name="Kramer R."/>
            <person name="Lindquist E."/>
            <person name="Lucas S."/>
            <person name="Salamov A."/>
            <person name="McFadden G.I."/>
            <person name="Lane C.E."/>
            <person name="Keeling P.J."/>
            <person name="Gray M.W."/>
            <person name="Grigoriev I.V."/>
            <person name="Archibald J.M."/>
        </authorList>
    </citation>
    <scope>NUCLEOTIDE SEQUENCE</scope>
    <source>
        <strain evidence="9 11">CCMP2712</strain>
    </source>
</reference>
<accession>L1IGB9</accession>
<organism evidence="9">
    <name type="scientific">Guillardia theta (strain CCMP2712)</name>
    <name type="common">Cryptophyte</name>
    <dbReference type="NCBI Taxonomy" id="905079"/>
    <lineage>
        <taxon>Eukaryota</taxon>
        <taxon>Cryptophyceae</taxon>
        <taxon>Pyrenomonadales</taxon>
        <taxon>Geminigeraceae</taxon>
        <taxon>Guillardia</taxon>
    </lineage>
</organism>
<evidence type="ECO:0000313" key="11">
    <source>
        <dbReference type="Proteomes" id="UP000011087"/>
    </source>
</evidence>
<dbReference type="PANTHER" id="PTHR46373">
    <property type="entry name" value="PROTEIN RKD4"/>
    <property type="match status" value="1"/>
</dbReference>
<feature type="compositionally biased region" description="Low complexity" evidence="7">
    <location>
        <begin position="177"/>
        <end position="187"/>
    </location>
</feature>
<feature type="compositionally biased region" description="Low complexity" evidence="7">
    <location>
        <begin position="133"/>
        <end position="144"/>
    </location>
</feature>
<dbReference type="PaxDb" id="55529-EKX35142"/>
<evidence type="ECO:0000256" key="4">
    <source>
        <dbReference type="ARBA" id="ARBA00023125"/>
    </source>
</evidence>
<sequence>MTKQPQLQIFPRRKAGQSKRDHGSNTAVVLSLEILQSFSEVPLVQAAKKLGISKTALKSACRTLGLERWPFRKPNDPQGPGDSLQTSDINMLNHGKQDNSNSEVDSQFSTSECTKGSETTASQRSGEDDYQSSEDQNSDSNDLSWMSENPLGTMQNIMCLNSLDDASKLSQPFAINQSVEQSSGQSSGEDDLDSYNSSNKQSPEEEDEYPLHVRGDFVFPGPCRFSKKVCLRMAKGRDDAVHQDGRLEFSSFNGSFVSCFNQQLSIPNFNFADDFWY</sequence>
<comment type="function">
    <text evidence="1">Putative transcription factor.</text>
</comment>
<feature type="region of interest" description="Disordered" evidence="7">
    <location>
        <begin position="1"/>
        <end position="24"/>
    </location>
</feature>
<feature type="region of interest" description="Disordered" evidence="7">
    <location>
        <begin position="177"/>
        <end position="209"/>
    </location>
</feature>
<dbReference type="KEGG" id="gtt:GUITHDRAFT_118689"/>
<reference evidence="10" key="3">
    <citation type="submission" date="2015-06" db="UniProtKB">
        <authorList>
            <consortium name="EnsemblProtists"/>
        </authorList>
    </citation>
    <scope>IDENTIFICATION</scope>
</reference>
<name>L1IGB9_GUITC</name>
<dbReference type="InterPro" id="IPR003035">
    <property type="entry name" value="RWP-RK_dom"/>
</dbReference>
<feature type="domain" description="RWP-RK" evidence="8">
    <location>
        <begin position="13"/>
        <end position="98"/>
    </location>
</feature>
<dbReference type="PANTHER" id="PTHR46373:SF31">
    <property type="entry name" value="RWP-RK DOMAIN-CONTAINING PROTEIN"/>
    <property type="match status" value="1"/>
</dbReference>
<gene>
    <name evidence="9" type="ORF">GUITHDRAFT_118689</name>
</gene>
<dbReference type="GO" id="GO:0003677">
    <property type="term" value="F:DNA binding"/>
    <property type="evidence" value="ECO:0007669"/>
    <property type="project" value="UniProtKB-KW"/>
</dbReference>
<evidence type="ECO:0000256" key="1">
    <source>
        <dbReference type="ARBA" id="ARBA00004049"/>
    </source>
</evidence>
<dbReference type="InterPro" id="IPR044607">
    <property type="entry name" value="RKD-like"/>
</dbReference>
<feature type="compositionally biased region" description="Polar residues" evidence="7">
    <location>
        <begin position="98"/>
        <end position="124"/>
    </location>
</feature>
<evidence type="ECO:0000256" key="2">
    <source>
        <dbReference type="ARBA" id="ARBA00023015"/>
    </source>
</evidence>
<evidence type="ECO:0000259" key="8">
    <source>
        <dbReference type="PROSITE" id="PS51519"/>
    </source>
</evidence>
<evidence type="ECO:0000313" key="9">
    <source>
        <dbReference type="EMBL" id="EKX35142.1"/>
    </source>
</evidence>
<dbReference type="PROSITE" id="PS51519">
    <property type="entry name" value="RWP_RK"/>
    <property type="match status" value="1"/>
</dbReference>
<keyword evidence="5" id="KW-0804">Transcription</keyword>